<accession>L8JN40</accession>
<gene>
    <name evidence="1" type="ORF">C900_05863</name>
</gene>
<keyword evidence="2" id="KW-1185">Reference proteome</keyword>
<name>L8JN40_9BACT</name>
<dbReference type="AlphaFoldDB" id="L8JN40"/>
<dbReference type="RefSeq" id="WP_009582939.1">
    <property type="nucleotide sequence ID" value="NZ_AMZN01000093.1"/>
</dbReference>
<organism evidence="1 2">
    <name type="scientific">Fulvivirga imtechensis AK7</name>
    <dbReference type="NCBI Taxonomy" id="1237149"/>
    <lineage>
        <taxon>Bacteria</taxon>
        <taxon>Pseudomonadati</taxon>
        <taxon>Bacteroidota</taxon>
        <taxon>Cytophagia</taxon>
        <taxon>Cytophagales</taxon>
        <taxon>Fulvivirgaceae</taxon>
        <taxon>Fulvivirga</taxon>
    </lineage>
</organism>
<evidence type="ECO:0000313" key="1">
    <source>
        <dbReference type="EMBL" id="ELR68767.1"/>
    </source>
</evidence>
<dbReference type="eggNOG" id="COG1044">
    <property type="taxonomic scope" value="Bacteria"/>
</dbReference>
<dbReference type="PATRIC" id="fig|1237149.3.peg.5180"/>
<dbReference type="STRING" id="1237149.C900_05863"/>
<comment type="caution">
    <text evidence="1">The sequence shown here is derived from an EMBL/GenBank/DDBJ whole genome shotgun (WGS) entry which is preliminary data.</text>
</comment>
<dbReference type="OrthoDB" id="9793307at2"/>
<sequence length="323" mass="35810">MKQILLILIMTFPALRNYAQTTYSGVLNHTNNYLTMQPFSSTYDDGSYAKLFYDGHNKVIRFWNSVTSHTSIHADNGTFNGRLLVGGSISAVSSFQLDPKGTASGDLYGIRVTETGNNTTKLHIFRRFTSDDSDKDRMVIDNTGNIGIGTSSPTAKLDISASGDGAELLRFSTERSWVFKQTGTGISAHLALEGNKKFIIQNSSQEVMHWLSGYNGYSYFKGSMGIGTENIGSFKLAVEGKIGAREVQVTSVSPWPDYVFKEGYKLTPLEELEIHLKKNKHLPGIPTAKEVEENGVNLGEMNAKLLEKVEELTLYLIEIKKRI</sequence>
<dbReference type="EMBL" id="AMZN01000093">
    <property type="protein sequence ID" value="ELR68767.1"/>
    <property type="molecule type" value="Genomic_DNA"/>
</dbReference>
<proteinExistence type="predicted"/>
<dbReference type="Proteomes" id="UP000011135">
    <property type="component" value="Unassembled WGS sequence"/>
</dbReference>
<reference evidence="1 2" key="1">
    <citation type="submission" date="2012-12" db="EMBL/GenBank/DDBJ databases">
        <title>Genome assembly of Fulvivirga imtechensis AK7.</title>
        <authorList>
            <person name="Nupur N."/>
            <person name="Khatri I."/>
            <person name="Kumar R."/>
            <person name="Subramanian S."/>
            <person name="Pinnaka A."/>
        </authorList>
    </citation>
    <scope>NUCLEOTIDE SEQUENCE [LARGE SCALE GENOMIC DNA]</scope>
    <source>
        <strain evidence="1 2">AK7</strain>
    </source>
</reference>
<protein>
    <submittedName>
        <fullName evidence="1">Uncharacterized protein</fullName>
    </submittedName>
</protein>
<evidence type="ECO:0000313" key="2">
    <source>
        <dbReference type="Proteomes" id="UP000011135"/>
    </source>
</evidence>